<dbReference type="EMBL" id="VDEP01000102">
    <property type="protein sequence ID" value="KAA1131951.1"/>
    <property type="molecule type" value="Genomic_DNA"/>
</dbReference>
<accession>A0A5B0S1E6</accession>
<protein>
    <submittedName>
        <fullName evidence="2">Uncharacterized protein</fullName>
    </submittedName>
</protein>
<gene>
    <name evidence="2" type="ORF">PGTUg99_034423</name>
</gene>
<name>A0A5B0S1E6_PUCGR</name>
<dbReference type="AlphaFoldDB" id="A0A5B0S1E6"/>
<reference evidence="2 3" key="1">
    <citation type="submission" date="2019-05" db="EMBL/GenBank/DDBJ databases">
        <title>Emergence of the Ug99 lineage of the wheat stem rust pathogen through somatic hybridization.</title>
        <authorList>
            <person name="Li F."/>
            <person name="Upadhyaya N.M."/>
            <person name="Sperschneider J."/>
            <person name="Matny O."/>
            <person name="Nguyen-Phuc H."/>
            <person name="Mago R."/>
            <person name="Raley C."/>
            <person name="Miller M.E."/>
            <person name="Silverstein K.A.T."/>
            <person name="Henningsen E."/>
            <person name="Hirsch C.D."/>
            <person name="Visser B."/>
            <person name="Pretorius Z.A."/>
            <person name="Steffenson B.J."/>
            <person name="Schwessinger B."/>
            <person name="Dodds P.N."/>
            <person name="Figueroa M."/>
        </authorList>
    </citation>
    <scope>NUCLEOTIDE SEQUENCE [LARGE SCALE GENOMIC DNA]</scope>
    <source>
        <strain evidence="2 3">Ug99</strain>
    </source>
</reference>
<sequence>MWIQLIAIINFFSFWKTSSCCIDLLDLSCRKICMTLCSGYWTKKYVAIGSLGCTI</sequence>
<feature type="chain" id="PRO_5023066370" evidence="1">
    <location>
        <begin position="20"/>
        <end position="55"/>
    </location>
</feature>
<organism evidence="2 3">
    <name type="scientific">Puccinia graminis f. sp. tritici</name>
    <dbReference type="NCBI Taxonomy" id="56615"/>
    <lineage>
        <taxon>Eukaryota</taxon>
        <taxon>Fungi</taxon>
        <taxon>Dikarya</taxon>
        <taxon>Basidiomycota</taxon>
        <taxon>Pucciniomycotina</taxon>
        <taxon>Pucciniomycetes</taxon>
        <taxon>Pucciniales</taxon>
        <taxon>Pucciniaceae</taxon>
        <taxon>Puccinia</taxon>
    </lineage>
</organism>
<dbReference type="Proteomes" id="UP000325313">
    <property type="component" value="Unassembled WGS sequence"/>
</dbReference>
<keyword evidence="1" id="KW-0732">Signal</keyword>
<evidence type="ECO:0000256" key="1">
    <source>
        <dbReference type="SAM" id="SignalP"/>
    </source>
</evidence>
<proteinExistence type="predicted"/>
<comment type="caution">
    <text evidence="2">The sequence shown here is derived from an EMBL/GenBank/DDBJ whole genome shotgun (WGS) entry which is preliminary data.</text>
</comment>
<evidence type="ECO:0000313" key="2">
    <source>
        <dbReference type="EMBL" id="KAA1131951.1"/>
    </source>
</evidence>
<feature type="signal peptide" evidence="1">
    <location>
        <begin position="1"/>
        <end position="19"/>
    </location>
</feature>
<evidence type="ECO:0000313" key="3">
    <source>
        <dbReference type="Proteomes" id="UP000325313"/>
    </source>
</evidence>